<protein>
    <recommendedName>
        <fullName evidence="4">Carbamate kinase</fullName>
    </recommendedName>
</protein>
<evidence type="ECO:0000313" key="7">
    <source>
        <dbReference type="EMBL" id="KAK9834964.1"/>
    </source>
</evidence>
<dbReference type="Proteomes" id="UP001445335">
    <property type="component" value="Unassembled WGS sequence"/>
</dbReference>
<dbReference type="Gene3D" id="3.40.1160.10">
    <property type="entry name" value="Acetylglutamate kinase-like"/>
    <property type="match status" value="1"/>
</dbReference>
<dbReference type="InterPro" id="IPR036393">
    <property type="entry name" value="AceGlu_kinase-like_sf"/>
</dbReference>
<keyword evidence="2 4" id="KW-0808">Transferase</keyword>
<dbReference type="GO" id="GO:0005829">
    <property type="term" value="C:cytosol"/>
    <property type="evidence" value="ECO:0007669"/>
    <property type="project" value="TreeGrafter"/>
</dbReference>
<proteinExistence type="inferred from homology"/>
<dbReference type="PRINTS" id="PR01469">
    <property type="entry name" value="CARBMTKINASE"/>
</dbReference>
<dbReference type="SUPFAM" id="SSF53633">
    <property type="entry name" value="Carbamate kinase-like"/>
    <property type="match status" value="1"/>
</dbReference>
<dbReference type="PIRSF" id="PIRSF000723">
    <property type="entry name" value="Carbamate_kin"/>
    <property type="match status" value="1"/>
</dbReference>
<accession>A0AAW1RMD6</accession>
<keyword evidence="8" id="KW-1185">Reference proteome</keyword>
<keyword evidence="3 4" id="KW-0418">Kinase</keyword>
<evidence type="ECO:0000256" key="3">
    <source>
        <dbReference type="ARBA" id="ARBA00022777"/>
    </source>
</evidence>
<dbReference type="GO" id="GO:0019546">
    <property type="term" value="P:L-arginine deiminase pathway"/>
    <property type="evidence" value="ECO:0007669"/>
    <property type="project" value="TreeGrafter"/>
</dbReference>
<organism evidence="7 8">
    <name type="scientific">Elliptochloris bilobata</name>
    <dbReference type="NCBI Taxonomy" id="381761"/>
    <lineage>
        <taxon>Eukaryota</taxon>
        <taxon>Viridiplantae</taxon>
        <taxon>Chlorophyta</taxon>
        <taxon>core chlorophytes</taxon>
        <taxon>Trebouxiophyceae</taxon>
        <taxon>Trebouxiophyceae incertae sedis</taxon>
        <taxon>Elliptochloris clade</taxon>
        <taxon>Elliptochloris</taxon>
    </lineage>
</organism>
<dbReference type="CDD" id="cd04235">
    <property type="entry name" value="AAK_CK"/>
    <property type="match status" value="1"/>
</dbReference>
<comment type="caution">
    <text evidence="7">The sequence shown here is derived from an EMBL/GenBank/DDBJ whole genome shotgun (WGS) entry which is preliminary data.</text>
</comment>
<dbReference type="PANTHER" id="PTHR30409:SF1">
    <property type="entry name" value="CARBAMATE KINASE-RELATED"/>
    <property type="match status" value="1"/>
</dbReference>
<evidence type="ECO:0000313" key="8">
    <source>
        <dbReference type="Proteomes" id="UP001445335"/>
    </source>
</evidence>
<evidence type="ECO:0000259" key="6">
    <source>
        <dbReference type="Pfam" id="PF00696"/>
    </source>
</evidence>
<evidence type="ECO:0000256" key="4">
    <source>
        <dbReference type="PIRNR" id="PIRNR000723"/>
    </source>
</evidence>
<dbReference type="InterPro" id="IPR001048">
    <property type="entry name" value="Asp/Glu/Uridylate_kinase"/>
</dbReference>
<name>A0AAW1RMD6_9CHLO</name>
<dbReference type="AlphaFoldDB" id="A0AAW1RMD6"/>
<dbReference type="GO" id="GO:0008804">
    <property type="term" value="F:carbamate kinase activity"/>
    <property type="evidence" value="ECO:0007669"/>
    <property type="project" value="InterPro"/>
</dbReference>
<sequence length="338" mass="35333">MQFETARQGPLRVRASSSSRPAVKTPPPTKKVVVALGGNALLERKEEPSAENQARHARQAAEAIGRLVRGEGWALCVTHGNGPQIGLLALQMPEAGLDVLGAESEGQIGYLLESELGDELGGDQVVSLLTQTTVSPDDPAFKDPSKFIGPTYSKDEAERNAREKGWTVKADGKKGYRRVVASPAPLQVLEARAIQVLLDAGFVTVCAGGGGVPVAVEEVAGGRVLRRRHGIEAVIDKDAASALLAAEVGAEALLLLTDAPAVFDPRKWPDKQAPVPSPISPEALLELGDFSAGSMGPKVQAACKFVRDTGGIAGIGALGDALDILRGTRGTLIKRSQP</sequence>
<feature type="region of interest" description="Disordered" evidence="5">
    <location>
        <begin position="1"/>
        <end position="30"/>
    </location>
</feature>
<dbReference type="EMBL" id="JALJOU010000030">
    <property type="protein sequence ID" value="KAK9834964.1"/>
    <property type="molecule type" value="Genomic_DNA"/>
</dbReference>
<dbReference type="Pfam" id="PF00696">
    <property type="entry name" value="AA_kinase"/>
    <property type="match status" value="1"/>
</dbReference>
<feature type="region of interest" description="Disordered" evidence="5">
    <location>
        <begin position="139"/>
        <end position="160"/>
    </location>
</feature>
<gene>
    <name evidence="7" type="ORF">WJX81_000129</name>
</gene>
<evidence type="ECO:0000256" key="1">
    <source>
        <dbReference type="ARBA" id="ARBA00011066"/>
    </source>
</evidence>
<dbReference type="PANTHER" id="PTHR30409">
    <property type="entry name" value="CARBAMATE KINASE"/>
    <property type="match status" value="1"/>
</dbReference>
<reference evidence="7 8" key="1">
    <citation type="journal article" date="2024" name="Nat. Commun.">
        <title>Phylogenomics reveals the evolutionary origins of lichenization in chlorophyte algae.</title>
        <authorList>
            <person name="Puginier C."/>
            <person name="Libourel C."/>
            <person name="Otte J."/>
            <person name="Skaloud P."/>
            <person name="Haon M."/>
            <person name="Grisel S."/>
            <person name="Petersen M."/>
            <person name="Berrin J.G."/>
            <person name="Delaux P.M."/>
            <person name="Dal Grande F."/>
            <person name="Keller J."/>
        </authorList>
    </citation>
    <scope>NUCLEOTIDE SEQUENCE [LARGE SCALE GENOMIC DNA]</scope>
    <source>
        <strain evidence="7 8">SAG 245.80</strain>
    </source>
</reference>
<evidence type="ECO:0000256" key="2">
    <source>
        <dbReference type="ARBA" id="ARBA00022679"/>
    </source>
</evidence>
<feature type="domain" description="Aspartate/glutamate/uridylate kinase" evidence="6">
    <location>
        <begin position="30"/>
        <end position="308"/>
    </location>
</feature>
<evidence type="ECO:0000256" key="5">
    <source>
        <dbReference type="SAM" id="MobiDB-lite"/>
    </source>
</evidence>
<dbReference type="InterPro" id="IPR003964">
    <property type="entry name" value="Carb_kinase"/>
</dbReference>
<comment type="similarity">
    <text evidence="1 4">Belongs to the carbamate kinase family.</text>
</comment>